<proteinExistence type="predicted"/>
<protein>
    <submittedName>
        <fullName evidence="1">Uncharacterized protein</fullName>
    </submittedName>
</protein>
<dbReference type="EMBL" id="ANIY01004967">
    <property type="protein sequence ID" value="ETP28236.1"/>
    <property type="molecule type" value="Genomic_DNA"/>
</dbReference>
<organism evidence="1 2">
    <name type="scientific">Phytophthora nicotianae P10297</name>
    <dbReference type="NCBI Taxonomy" id="1317064"/>
    <lineage>
        <taxon>Eukaryota</taxon>
        <taxon>Sar</taxon>
        <taxon>Stramenopiles</taxon>
        <taxon>Oomycota</taxon>
        <taxon>Peronosporomycetes</taxon>
        <taxon>Peronosporales</taxon>
        <taxon>Peronosporaceae</taxon>
        <taxon>Phytophthora</taxon>
    </lineage>
</organism>
<dbReference type="AlphaFoldDB" id="W2XZX1"/>
<dbReference type="Proteomes" id="UP000018948">
    <property type="component" value="Unassembled WGS sequence"/>
</dbReference>
<comment type="caution">
    <text evidence="1">The sequence shown here is derived from an EMBL/GenBank/DDBJ whole genome shotgun (WGS) entry which is preliminary data.</text>
</comment>
<evidence type="ECO:0000313" key="1">
    <source>
        <dbReference type="EMBL" id="ETP28236.1"/>
    </source>
</evidence>
<evidence type="ECO:0000313" key="2">
    <source>
        <dbReference type="Proteomes" id="UP000018948"/>
    </source>
</evidence>
<accession>W2XZX1</accession>
<dbReference type="OrthoDB" id="88792at2759"/>
<sequence>SQNLNLNCSRMPSEPKHGLATRTRVLGALKSGRDWMLVADCNDIVLTASRKIIDRGTTDAQTRGSARAACTKCTPEIEDALVAYREVNCLFTLKQVQNMLRFGFGVRVSTSLTRKQTVQ</sequence>
<reference evidence="1 2" key="1">
    <citation type="submission" date="2013-11" db="EMBL/GenBank/DDBJ databases">
        <title>The Genome Sequence of Phytophthora parasitica P10297.</title>
        <authorList>
            <consortium name="The Broad Institute Genomics Platform"/>
            <person name="Russ C."/>
            <person name="Tyler B."/>
            <person name="Panabieres F."/>
            <person name="Shan W."/>
            <person name="Tripathy S."/>
            <person name="Grunwald N."/>
            <person name="Machado M."/>
            <person name="Johnson C.S."/>
            <person name="Walker B."/>
            <person name="Young S.K."/>
            <person name="Zeng Q."/>
            <person name="Gargeya S."/>
            <person name="Fitzgerald M."/>
            <person name="Haas B."/>
            <person name="Abouelleil A."/>
            <person name="Allen A.W."/>
            <person name="Alvarado L."/>
            <person name="Arachchi H.M."/>
            <person name="Berlin A.M."/>
            <person name="Chapman S.B."/>
            <person name="Gainer-Dewar J."/>
            <person name="Goldberg J."/>
            <person name="Griggs A."/>
            <person name="Gujja S."/>
            <person name="Hansen M."/>
            <person name="Howarth C."/>
            <person name="Imamovic A."/>
            <person name="Ireland A."/>
            <person name="Larimer J."/>
            <person name="McCowan C."/>
            <person name="Murphy C."/>
            <person name="Pearson M."/>
            <person name="Poon T.W."/>
            <person name="Priest M."/>
            <person name="Roberts A."/>
            <person name="Saif S."/>
            <person name="Shea T."/>
            <person name="Sisk P."/>
            <person name="Sykes S."/>
            <person name="Wortman J."/>
            <person name="Nusbaum C."/>
            <person name="Birren B."/>
        </authorList>
    </citation>
    <scope>NUCLEOTIDE SEQUENCE [LARGE SCALE GENOMIC DNA]</scope>
    <source>
        <strain evidence="1 2">P10297</strain>
    </source>
</reference>
<feature type="non-terminal residue" evidence="1">
    <location>
        <position position="1"/>
    </location>
</feature>
<gene>
    <name evidence="1" type="ORF">F442_22477</name>
</gene>
<name>W2XZX1_PHYNI</name>